<gene>
    <name evidence="1" type="ORF">CEE69_27255</name>
</gene>
<sequence length="129" mass="13930">MLPLGCSDSPDAEHVAVSGQVTLRGKPLPSAMIRFVPMKSEPELHDSVTIISEGRFAFDSTNGPSPGEHHVIVTPLEPEMNEAVAAMQNGDRDPLKSRSIPARYQSTGQLKATIDAANIHPLTFELTTR</sequence>
<comment type="caution">
    <text evidence="1">The sequence shown here is derived from an EMBL/GenBank/DDBJ whole genome shotgun (WGS) entry which is preliminary data.</text>
</comment>
<name>A0A2G1W031_9BACT</name>
<dbReference type="OrthoDB" id="285617at2"/>
<evidence type="ECO:0000313" key="1">
    <source>
        <dbReference type="EMBL" id="PHQ32210.1"/>
    </source>
</evidence>
<evidence type="ECO:0008006" key="3">
    <source>
        <dbReference type="Google" id="ProtNLM"/>
    </source>
</evidence>
<keyword evidence="2" id="KW-1185">Reference proteome</keyword>
<dbReference type="AlphaFoldDB" id="A0A2G1W031"/>
<evidence type="ECO:0000313" key="2">
    <source>
        <dbReference type="Proteomes" id="UP000225740"/>
    </source>
</evidence>
<proteinExistence type="predicted"/>
<accession>A0A2G1W031</accession>
<protein>
    <recommendedName>
        <fullName evidence="3">Carboxypeptidase regulatory-like domain-containing protein</fullName>
    </recommendedName>
</protein>
<reference evidence="1 2" key="1">
    <citation type="submission" date="2017-06" db="EMBL/GenBank/DDBJ databases">
        <title>Description of Rhodopirellula bahusiensis sp. nov.</title>
        <authorList>
            <person name="Kizina J."/>
            <person name="Harder J."/>
        </authorList>
    </citation>
    <scope>NUCLEOTIDE SEQUENCE [LARGE SCALE GENOMIC DNA]</scope>
    <source>
        <strain evidence="1 2">SWK21</strain>
    </source>
</reference>
<organism evidence="1 2">
    <name type="scientific">Rhodopirellula bahusiensis</name>
    <dbReference type="NCBI Taxonomy" id="2014065"/>
    <lineage>
        <taxon>Bacteria</taxon>
        <taxon>Pseudomonadati</taxon>
        <taxon>Planctomycetota</taxon>
        <taxon>Planctomycetia</taxon>
        <taxon>Pirellulales</taxon>
        <taxon>Pirellulaceae</taxon>
        <taxon>Rhodopirellula</taxon>
    </lineage>
</organism>
<dbReference type="Proteomes" id="UP000225740">
    <property type="component" value="Unassembled WGS sequence"/>
</dbReference>
<dbReference type="EMBL" id="NIZW01000031">
    <property type="protein sequence ID" value="PHQ32210.1"/>
    <property type="molecule type" value="Genomic_DNA"/>
</dbReference>